<dbReference type="VEuPathDB" id="HostDB:ENSMMUG00000051483"/>
<keyword evidence="3" id="KW-1185">Reference proteome</keyword>
<name>A0A5F8A7N4_MACMU</name>
<evidence type="ECO:0000313" key="2">
    <source>
        <dbReference type="Ensembl" id="ENSMMUP00000072924.1"/>
    </source>
</evidence>
<dbReference type="Ensembl" id="ENSMMUT00000087760.1">
    <property type="protein sequence ID" value="ENSMMUP00000072924.1"/>
    <property type="gene ID" value="ENSMMUG00000051483.1"/>
</dbReference>
<accession>A0A5F8A7N4</accession>
<dbReference type="GeneTree" id="ENSGT01040000240559"/>
<reference evidence="2" key="2">
    <citation type="submission" date="2019-01" db="EMBL/GenBank/DDBJ databases">
        <authorList>
            <person name="Graves T."/>
            <person name="Eichler E.E."/>
            <person name="Wilson R.K."/>
        </authorList>
    </citation>
    <scope>NUCLEOTIDE SEQUENCE [LARGE SCALE GENOMIC DNA]</scope>
    <source>
        <strain evidence="2">17573</strain>
    </source>
</reference>
<evidence type="ECO:0000256" key="1">
    <source>
        <dbReference type="SAM" id="MobiDB-lite"/>
    </source>
</evidence>
<reference evidence="3" key="1">
    <citation type="journal article" date="2007" name="Science">
        <title>Evolutionary and biomedical insights from the rhesus macaque genome.</title>
        <authorList>
            <person name="Gibbs R.A."/>
            <person name="Rogers J."/>
            <person name="Katze M.G."/>
            <person name="Bumgarner R."/>
            <person name="Weinstock G.M."/>
            <person name="Mardis E.R."/>
            <person name="Remington K.A."/>
            <person name="Strausberg R.L."/>
            <person name="Venter J.C."/>
            <person name="Wilson R.K."/>
            <person name="Batzer M.A."/>
            <person name="Bustamante C.D."/>
            <person name="Eichler E.E."/>
            <person name="Hahn M.W."/>
            <person name="Hardison R.C."/>
            <person name="Makova K.D."/>
            <person name="Miller W."/>
            <person name="Milosavljevic A."/>
            <person name="Palermo R.E."/>
            <person name="Siepel A."/>
            <person name="Sikela J.M."/>
            <person name="Attaway T."/>
            <person name="Bell S."/>
            <person name="Bernard K.E."/>
            <person name="Buhay C.J."/>
            <person name="Chandrabose M.N."/>
            <person name="Dao M."/>
            <person name="Davis C."/>
            <person name="Delehaunty K.D."/>
            <person name="Ding Y."/>
            <person name="Dinh H.H."/>
            <person name="Dugan-Rocha S."/>
            <person name="Fulton L.A."/>
            <person name="Gabisi R.A."/>
            <person name="Garner T.T."/>
            <person name="Godfrey J."/>
            <person name="Hawes A.C."/>
            <person name="Hernandez J."/>
            <person name="Hines S."/>
            <person name="Holder M."/>
            <person name="Hume J."/>
            <person name="Jhangiani S.N."/>
            <person name="Joshi V."/>
            <person name="Khan Z.M."/>
            <person name="Kirkness E.F."/>
            <person name="Cree A."/>
            <person name="Fowler R.G."/>
            <person name="Lee S."/>
            <person name="Lewis L.R."/>
            <person name="Li Z."/>
            <person name="Liu Y.-S."/>
            <person name="Moore S.M."/>
            <person name="Muzny D."/>
            <person name="Nazareth L.V."/>
            <person name="Ngo D.N."/>
            <person name="Okwuonu G.O."/>
            <person name="Pai G."/>
            <person name="Parker D."/>
            <person name="Paul H.A."/>
            <person name="Pfannkoch C."/>
            <person name="Pohl C.S."/>
            <person name="Rogers Y.-H.C."/>
            <person name="Ruiz S.J."/>
            <person name="Sabo A."/>
            <person name="Santibanez J."/>
            <person name="Schneider B.W."/>
            <person name="Smith S.M."/>
            <person name="Sodergren E."/>
            <person name="Svatek A.F."/>
            <person name="Utterback T.R."/>
            <person name="Vattathil S."/>
            <person name="Warren W."/>
            <person name="White C.S."/>
            <person name="Chinwalla A.T."/>
            <person name="Feng Y."/>
            <person name="Halpern A.L."/>
            <person name="Hillier L.W."/>
            <person name="Huang X."/>
            <person name="Minx P."/>
            <person name="Nelson J.O."/>
            <person name="Pepin K.H."/>
            <person name="Qin X."/>
            <person name="Sutton G.G."/>
            <person name="Venter E."/>
            <person name="Walenz B.P."/>
            <person name="Wallis J.W."/>
            <person name="Worley K.C."/>
            <person name="Yang S.-P."/>
            <person name="Jones S.M."/>
            <person name="Marra M.A."/>
            <person name="Rocchi M."/>
            <person name="Schein J.E."/>
            <person name="Baertsch R."/>
            <person name="Clarke L."/>
            <person name="Csuros M."/>
            <person name="Glasscock J."/>
            <person name="Harris R.A."/>
            <person name="Havlak P."/>
            <person name="Jackson A.R."/>
            <person name="Jiang H."/>
            <person name="Liu Y."/>
            <person name="Messina D.N."/>
            <person name="Shen Y."/>
            <person name="Song H.X.-Z."/>
            <person name="Wylie T."/>
            <person name="Zhang L."/>
            <person name="Birney E."/>
            <person name="Han K."/>
            <person name="Konkel M.K."/>
            <person name="Lee J."/>
            <person name="Smit A.F.A."/>
            <person name="Ullmer B."/>
            <person name="Wang H."/>
            <person name="Xing J."/>
            <person name="Burhans R."/>
            <person name="Cheng Z."/>
            <person name="Karro J.E."/>
            <person name="Ma J."/>
            <person name="Raney B."/>
            <person name="She X."/>
            <person name="Cox M.J."/>
            <person name="Demuth J.P."/>
            <person name="Dumas L.J."/>
            <person name="Han S.-G."/>
            <person name="Hopkins J."/>
            <person name="Karimpour-Fard A."/>
            <person name="Kim Y.H."/>
            <person name="Pollack J.R."/>
            <person name="Vinar T."/>
            <person name="Addo-Quaye C."/>
            <person name="Degenhardt J."/>
            <person name="Denby A."/>
            <person name="Hubisz M.J."/>
            <person name="Indap A."/>
            <person name="Kosiol C."/>
            <person name="Lahn B.T."/>
            <person name="Lawson H.A."/>
            <person name="Marklein A."/>
            <person name="Nielsen R."/>
            <person name="Vallender E.J."/>
            <person name="Clark A.G."/>
            <person name="Ferguson B."/>
            <person name="Hernandez R.D."/>
            <person name="Hirani K."/>
            <person name="Kehrer-Sawatzki H."/>
            <person name="Kolb J."/>
            <person name="Patil S."/>
            <person name="Pu L.-L."/>
            <person name="Ren Y."/>
            <person name="Smith D.G."/>
            <person name="Wheeler D.A."/>
            <person name="Schenck I."/>
            <person name="Ball E.V."/>
            <person name="Chen R."/>
            <person name="Cooper D.N."/>
            <person name="Giardine B."/>
            <person name="Hsu F."/>
            <person name="Kent W.J."/>
            <person name="Lesk A."/>
            <person name="Nelson D.L."/>
            <person name="O'brien W.E."/>
            <person name="Pruefer K."/>
            <person name="Stenson P.D."/>
            <person name="Wallace J.C."/>
            <person name="Ke H."/>
            <person name="Liu X.-M."/>
            <person name="Wang P."/>
            <person name="Xiang A.P."/>
            <person name="Yang F."/>
            <person name="Barber G.P."/>
            <person name="Haussler D."/>
            <person name="Karolchik D."/>
            <person name="Kern A.D."/>
            <person name="Kuhn R.M."/>
            <person name="Smith K.E."/>
            <person name="Zwieg A.S."/>
        </authorList>
    </citation>
    <scope>NUCLEOTIDE SEQUENCE [LARGE SCALE GENOMIC DNA]</scope>
    <source>
        <strain evidence="3">17573</strain>
    </source>
</reference>
<dbReference type="Bgee" id="ENSMMUG00000051483">
    <property type="expression patterns" value="Expressed in hindlimb stylopod muscle and 11 other cell types or tissues"/>
</dbReference>
<evidence type="ECO:0000313" key="3">
    <source>
        <dbReference type="Proteomes" id="UP000006718"/>
    </source>
</evidence>
<dbReference type="Proteomes" id="UP000006718">
    <property type="component" value="Chromosome X"/>
</dbReference>
<reference evidence="2" key="4">
    <citation type="submission" date="2025-09" db="UniProtKB">
        <authorList>
            <consortium name="Ensembl"/>
        </authorList>
    </citation>
    <scope>IDENTIFICATION</scope>
    <source>
        <strain evidence="2">17573</strain>
    </source>
</reference>
<dbReference type="AlphaFoldDB" id="A0A5F8A7N4"/>
<feature type="compositionally biased region" description="Polar residues" evidence="1">
    <location>
        <begin position="52"/>
        <end position="62"/>
    </location>
</feature>
<dbReference type="InParanoid" id="A0A5F8A7N4"/>
<reference evidence="2" key="3">
    <citation type="submission" date="2025-08" db="UniProtKB">
        <authorList>
            <consortium name="Ensembl"/>
        </authorList>
    </citation>
    <scope>IDENTIFICATION</scope>
    <source>
        <strain evidence="2">17573</strain>
    </source>
</reference>
<feature type="region of interest" description="Disordered" evidence="1">
    <location>
        <begin position="1"/>
        <end position="85"/>
    </location>
</feature>
<protein>
    <submittedName>
        <fullName evidence="2">Uncharacterized protein</fullName>
    </submittedName>
</protein>
<sequence>MSRQKSAAGTEPSWGNSTRVVQKGNLGLESPHRVPPGALPGGAVRRGPPSSRPQNRRSTGNLHYTPGKAADTQHQPRKAAEGAVPCRATEAEVPKALGAHPLHQCGLDVRHGVKGGYFGALRINDDFLLCPPTHVVSSAHACLPSFRPSGSMATMAY</sequence>
<organism evidence="2 3">
    <name type="scientific">Macaca mulatta</name>
    <name type="common">Rhesus macaque</name>
    <dbReference type="NCBI Taxonomy" id="9544"/>
    <lineage>
        <taxon>Eukaryota</taxon>
        <taxon>Metazoa</taxon>
        <taxon>Chordata</taxon>
        <taxon>Craniata</taxon>
        <taxon>Vertebrata</taxon>
        <taxon>Euteleostomi</taxon>
        <taxon>Mammalia</taxon>
        <taxon>Eutheria</taxon>
        <taxon>Euarchontoglires</taxon>
        <taxon>Primates</taxon>
        <taxon>Haplorrhini</taxon>
        <taxon>Catarrhini</taxon>
        <taxon>Cercopithecidae</taxon>
        <taxon>Cercopithecinae</taxon>
        <taxon>Macaca</taxon>
    </lineage>
</organism>
<feature type="compositionally biased region" description="Polar residues" evidence="1">
    <location>
        <begin position="1"/>
        <end position="20"/>
    </location>
</feature>
<proteinExistence type="predicted"/>